<dbReference type="SUPFAM" id="SSF48452">
    <property type="entry name" value="TPR-like"/>
    <property type="match status" value="1"/>
</dbReference>
<gene>
    <name evidence="1" type="ORF">ABNK63_11125</name>
</gene>
<protein>
    <submittedName>
        <fullName evidence="1">SEC-C metal-binding domain-containing protein</fullName>
    </submittedName>
</protein>
<dbReference type="Gene3D" id="1.25.40.10">
    <property type="entry name" value="Tetratricopeptide repeat domain"/>
    <property type="match status" value="1"/>
</dbReference>
<dbReference type="EMBL" id="CP157948">
    <property type="protein sequence ID" value="XBS88954.1"/>
    <property type="molecule type" value="Genomic_DNA"/>
</dbReference>
<accession>A0AAU7QHU0</accession>
<name>A0AAU7QHU0_9GAMM</name>
<dbReference type="AlphaFoldDB" id="A0AAU7QHU0"/>
<dbReference type="Gene3D" id="3.10.450.50">
    <property type="match status" value="1"/>
</dbReference>
<dbReference type="InterPro" id="IPR004027">
    <property type="entry name" value="SEC_C_motif"/>
</dbReference>
<evidence type="ECO:0000313" key="1">
    <source>
        <dbReference type="EMBL" id="XBS88954.1"/>
    </source>
</evidence>
<dbReference type="RefSeq" id="WP_350015653.1">
    <property type="nucleotide sequence ID" value="NZ_CP157948.1"/>
</dbReference>
<sequence>MTNESLPPEFSNALDELWNHCVGMIARGVDYPHYVNAVNVLYGRHDVLRWPVALAVARSVWRQTPQPTLNYALPSLPATERNAACPCGSGQKYKKCCLMLEHDLPMGQINFLPTLLEHLPRRRWSELAGSRIAPDMVAHAAMELATGNFTREACALLEPWFVADADFHAGREALFDTLLDAYGQLQRPRKKAQLLARAIKVGDRRLRSAALQRQASIASDSDDYAGAWQYFAEAQRSDPQSPSLSHLEVTLLMSEGRHAEARERARFWAHRLAAMRDPELEHLVAFMRNIVTHGEQAMEQMALDNQPDLRELAQLLQTAPAIASAYTLEPSDAQAGPLEPSQAMAKALQAWEQLAGSDSHSPVFGGEGADIAQWLPELRRQPQLWNAFEVLDTIVAAIDEVGMGIFTANLARSVLDRAERLLREVLRANRAEGKRLEWGWLQNRPALNLIGQRVAIDAGQTPDAAQVARLEWLVCELNPSDNQGFRHALVRAYLHTGRVADALALTECYPDDFAAMQYNRALALFAAGQSDMAIGALGDAVAAYPKPAAWLLKANPKPPRQDGWGIAVGGDEEAWIYRQETLALWQQLDAMTWLQQAVRVLGKKR</sequence>
<proteinExistence type="predicted"/>
<dbReference type="InterPro" id="IPR011990">
    <property type="entry name" value="TPR-like_helical_dom_sf"/>
</dbReference>
<dbReference type="Pfam" id="PF02810">
    <property type="entry name" value="SEC-C"/>
    <property type="match status" value="1"/>
</dbReference>
<organism evidence="1">
    <name type="scientific">Rhodanobacter sp. IGA1.0</name>
    <dbReference type="NCBI Taxonomy" id="3158582"/>
    <lineage>
        <taxon>Bacteria</taxon>
        <taxon>Pseudomonadati</taxon>
        <taxon>Pseudomonadota</taxon>
        <taxon>Gammaproteobacteria</taxon>
        <taxon>Lysobacterales</taxon>
        <taxon>Rhodanobacteraceae</taxon>
        <taxon>Rhodanobacter</taxon>
    </lineage>
</organism>
<reference evidence="1" key="1">
    <citation type="submission" date="2024-06" db="EMBL/GenBank/DDBJ databases">
        <authorList>
            <person name="Sun Y."/>
        </authorList>
    </citation>
    <scope>NUCLEOTIDE SEQUENCE</scope>
    <source>
        <strain evidence="1">IGA1.0</strain>
    </source>
</reference>
<dbReference type="SUPFAM" id="SSF103642">
    <property type="entry name" value="Sec-C motif"/>
    <property type="match status" value="1"/>
</dbReference>